<reference evidence="3" key="2">
    <citation type="journal article" date="2014" name="Nat. Commun.">
        <title>The cavefish genome reveals candidate genes for eye loss.</title>
        <authorList>
            <person name="McGaugh S.E."/>
            <person name="Gross J.B."/>
            <person name="Aken B."/>
            <person name="Blin M."/>
            <person name="Borowsky R."/>
            <person name="Chalopin D."/>
            <person name="Hinaux H."/>
            <person name="Jeffery W.R."/>
            <person name="Keene A."/>
            <person name="Ma L."/>
            <person name="Minx P."/>
            <person name="Murphy D."/>
            <person name="O'Quin K.E."/>
            <person name="Retaux S."/>
            <person name="Rohner N."/>
            <person name="Searle S.M."/>
            <person name="Stahl B.A."/>
            <person name="Tabin C."/>
            <person name="Volff J.N."/>
            <person name="Yoshizawa M."/>
            <person name="Warren W.C."/>
        </authorList>
    </citation>
    <scope>NUCLEOTIDE SEQUENCE [LARGE SCALE GENOMIC DNA]</scope>
    <source>
        <strain evidence="3">female</strain>
    </source>
</reference>
<dbReference type="Bgee" id="ENSAMXG00000041097">
    <property type="expression patterns" value="Expressed in mesonephros and 13 other cell types or tissues"/>
</dbReference>
<feature type="region of interest" description="Disordered" evidence="1">
    <location>
        <begin position="310"/>
        <end position="330"/>
    </location>
</feature>
<keyword evidence="3" id="KW-1185">Reference proteome</keyword>
<reference evidence="3" key="1">
    <citation type="submission" date="2013-03" db="EMBL/GenBank/DDBJ databases">
        <authorList>
            <person name="Jeffery W."/>
            <person name="Warren W."/>
            <person name="Wilson R.K."/>
        </authorList>
    </citation>
    <scope>NUCLEOTIDE SEQUENCE</scope>
    <source>
        <strain evidence="3">female</strain>
    </source>
</reference>
<dbReference type="GeneTree" id="ENSGT00940000174824"/>
<feature type="compositionally biased region" description="Polar residues" evidence="1">
    <location>
        <begin position="136"/>
        <end position="163"/>
    </location>
</feature>
<dbReference type="Proteomes" id="UP000018467">
    <property type="component" value="Unassembled WGS sequence"/>
</dbReference>
<sequence length="425" mass="46413">MYVYLNINVYSVFVGSYKTAETKLQLLNPSVHCGGDSMALRIQGYRLPSFMVDRGVIPVTQLPDNCGISTKRVHRVFLVIVQYEGCDVKQQGDDYVLPLRLWGAPVSMSCPVSSTNVTADQPAGPTEALTPARSIDASTASTVPASDSRPNPSTPASTTTLSVPASDPLQDWYALGPVPYRYGYPPENYWKAPTPRPSTAAPTTPPSTAAPTLAPTFPASDTPQNWYPFGPFPYNYRYPYMPFWQAPTPPPSTTAPIPPPTTAAPTPTSAPAPNVPASDPIQNWYPTGPFPYQWQNPFRPYGNIWQGPTTATSTQAPTTTTPTTTTSAVPTVLANDPQNNWYPIDPPPYQWPPFYPNGRFWYYPTAAPTITAPTSAAPTTTSAPTVPASDLQQNWFNPNVFYPNGYPWMPHAGRPRLTSSHLNKQ</sequence>
<evidence type="ECO:0000313" key="2">
    <source>
        <dbReference type="Ensembl" id="ENSAMXP00000049910.1"/>
    </source>
</evidence>
<dbReference type="Ensembl" id="ENSAMXT00000046734.1">
    <property type="protein sequence ID" value="ENSAMXP00000049910.1"/>
    <property type="gene ID" value="ENSAMXG00000041097.1"/>
</dbReference>
<evidence type="ECO:0000256" key="1">
    <source>
        <dbReference type="SAM" id="MobiDB-lite"/>
    </source>
</evidence>
<reference evidence="2" key="4">
    <citation type="submission" date="2025-09" db="UniProtKB">
        <authorList>
            <consortium name="Ensembl"/>
        </authorList>
    </citation>
    <scope>IDENTIFICATION</scope>
</reference>
<proteinExistence type="predicted"/>
<dbReference type="AlphaFoldDB" id="A0A3B1K733"/>
<feature type="region of interest" description="Disordered" evidence="1">
    <location>
        <begin position="113"/>
        <end position="163"/>
    </location>
</feature>
<accession>A0A3B1K733</accession>
<reference evidence="2" key="3">
    <citation type="submission" date="2025-08" db="UniProtKB">
        <authorList>
            <consortium name="Ensembl"/>
        </authorList>
    </citation>
    <scope>IDENTIFICATION</scope>
</reference>
<organism evidence="2 3">
    <name type="scientific">Astyanax mexicanus</name>
    <name type="common">Blind cave fish</name>
    <name type="synonym">Astyanax fasciatus mexicanus</name>
    <dbReference type="NCBI Taxonomy" id="7994"/>
    <lineage>
        <taxon>Eukaryota</taxon>
        <taxon>Metazoa</taxon>
        <taxon>Chordata</taxon>
        <taxon>Craniata</taxon>
        <taxon>Vertebrata</taxon>
        <taxon>Euteleostomi</taxon>
        <taxon>Actinopterygii</taxon>
        <taxon>Neopterygii</taxon>
        <taxon>Teleostei</taxon>
        <taxon>Ostariophysi</taxon>
        <taxon>Characiformes</taxon>
        <taxon>Characoidei</taxon>
        <taxon>Acestrorhamphidae</taxon>
        <taxon>Acestrorhamphinae</taxon>
        <taxon>Astyanax</taxon>
    </lineage>
</organism>
<feature type="region of interest" description="Disordered" evidence="1">
    <location>
        <begin position="251"/>
        <end position="274"/>
    </location>
</feature>
<protein>
    <recommendedName>
        <fullName evidence="4">ZP domain-containing protein</fullName>
    </recommendedName>
</protein>
<evidence type="ECO:0000313" key="3">
    <source>
        <dbReference type="Proteomes" id="UP000018467"/>
    </source>
</evidence>
<name>A0A3B1K733_ASTMX</name>
<evidence type="ECO:0008006" key="4">
    <source>
        <dbReference type="Google" id="ProtNLM"/>
    </source>
</evidence>